<dbReference type="AlphaFoldDB" id="A0A927HAC0"/>
<keyword evidence="2" id="KW-1185">Reference proteome</keyword>
<sequence>MKKDVTYYDGRDLETITAKRMQDPEYRKLVEYIRNNTHKYNPAPFPNIKK</sequence>
<reference evidence="1" key="1">
    <citation type="submission" date="2020-09" db="EMBL/GenBank/DDBJ databases">
        <title>Bacillus faecalis sp. nov., a moderately halophilic bacterium isolated from cow faeces.</title>
        <authorList>
            <person name="Jiang L."/>
            <person name="Lee J."/>
        </authorList>
    </citation>
    <scope>NUCLEOTIDE SEQUENCE</scope>
    <source>
        <strain evidence="1">AGMB 02131</strain>
    </source>
</reference>
<dbReference type="RefSeq" id="WP_190997310.1">
    <property type="nucleotide sequence ID" value="NZ_JACXSI010000010.1"/>
</dbReference>
<evidence type="ECO:0000313" key="2">
    <source>
        <dbReference type="Proteomes" id="UP000602076"/>
    </source>
</evidence>
<dbReference type="Proteomes" id="UP000602076">
    <property type="component" value="Unassembled WGS sequence"/>
</dbReference>
<evidence type="ECO:0000313" key="1">
    <source>
        <dbReference type="EMBL" id="MBD3107769.1"/>
    </source>
</evidence>
<gene>
    <name evidence="1" type="ORF">IEO70_05265</name>
</gene>
<protein>
    <submittedName>
        <fullName evidence="1">Uncharacterized protein</fullName>
    </submittedName>
</protein>
<comment type="caution">
    <text evidence="1">The sequence shown here is derived from an EMBL/GenBank/DDBJ whole genome shotgun (WGS) entry which is preliminary data.</text>
</comment>
<name>A0A927HAC0_9BACI</name>
<accession>A0A927HAC0</accession>
<organism evidence="1 2">
    <name type="scientific">Peribacillus faecalis</name>
    <dbReference type="NCBI Taxonomy" id="2772559"/>
    <lineage>
        <taxon>Bacteria</taxon>
        <taxon>Bacillati</taxon>
        <taxon>Bacillota</taxon>
        <taxon>Bacilli</taxon>
        <taxon>Bacillales</taxon>
        <taxon>Bacillaceae</taxon>
        <taxon>Peribacillus</taxon>
    </lineage>
</organism>
<proteinExistence type="predicted"/>
<dbReference type="EMBL" id="JACXSI010000010">
    <property type="protein sequence ID" value="MBD3107769.1"/>
    <property type="molecule type" value="Genomic_DNA"/>
</dbReference>